<comment type="subcellular location">
    <subcellularLocation>
        <location evidence="1">Cell membrane</location>
        <topology evidence="1">Multi-pass membrane protein</topology>
    </subcellularLocation>
</comment>
<evidence type="ECO:0000256" key="7">
    <source>
        <dbReference type="SAM" id="Phobius"/>
    </source>
</evidence>
<reference evidence="10 11" key="1">
    <citation type="submission" date="2018-07" db="EMBL/GenBank/DDBJ databases">
        <title>Complete genome sequence of Psychrobacillus sp. PB01, isolated from iceberg, and comparative genome analysis of Psychrobacillus strains.</title>
        <authorList>
            <person name="Lee P.C."/>
        </authorList>
    </citation>
    <scope>NUCLEOTIDE SEQUENCE [LARGE SCALE GENOMIC DNA]</scope>
    <source>
        <strain evidence="10 11">PB01</strain>
    </source>
</reference>
<comment type="similarity">
    <text evidence="6">Belongs to the ABC-4 integral membrane protein family.</text>
</comment>
<evidence type="ECO:0000256" key="2">
    <source>
        <dbReference type="ARBA" id="ARBA00022475"/>
    </source>
</evidence>
<dbReference type="InterPro" id="IPR025857">
    <property type="entry name" value="MacB_PCD"/>
</dbReference>
<dbReference type="PANTHER" id="PTHR30572">
    <property type="entry name" value="MEMBRANE COMPONENT OF TRANSPORTER-RELATED"/>
    <property type="match status" value="1"/>
</dbReference>
<feature type="transmembrane region" description="Helical" evidence="7">
    <location>
        <begin position="21"/>
        <end position="45"/>
    </location>
</feature>
<organism evidence="10 11">
    <name type="scientific">Psychrobacillus glaciei</name>
    <dbReference type="NCBI Taxonomy" id="2283160"/>
    <lineage>
        <taxon>Bacteria</taxon>
        <taxon>Bacillati</taxon>
        <taxon>Bacillota</taxon>
        <taxon>Bacilli</taxon>
        <taxon>Bacillales</taxon>
        <taxon>Bacillaceae</taxon>
        <taxon>Psychrobacillus</taxon>
    </lineage>
</organism>
<dbReference type="OrthoDB" id="9770099at2"/>
<keyword evidence="3 7" id="KW-0812">Transmembrane</keyword>
<evidence type="ECO:0000256" key="1">
    <source>
        <dbReference type="ARBA" id="ARBA00004651"/>
    </source>
</evidence>
<dbReference type="InterPro" id="IPR003838">
    <property type="entry name" value="ABC3_permease_C"/>
</dbReference>
<dbReference type="PANTHER" id="PTHR30572:SF4">
    <property type="entry name" value="ABC TRANSPORTER PERMEASE YTRF"/>
    <property type="match status" value="1"/>
</dbReference>
<dbReference type="AlphaFoldDB" id="A0A5J6SW52"/>
<dbReference type="PROSITE" id="PS51257">
    <property type="entry name" value="PROKAR_LIPOPROTEIN"/>
    <property type="match status" value="1"/>
</dbReference>
<dbReference type="GO" id="GO:0022857">
    <property type="term" value="F:transmembrane transporter activity"/>
    <property type="evidence" value="ECO:0007669"/>
    <property type="project" value="TreeGrafter"/>
</dbReference>
<evidence type="ECO:0000259" key="8">
    <source>
        <dbReference type="Pfam" id="PF02687"/>
    </source>
</evidence>
<evidence type="ECO:0000256" key="4">
    <source>
        <dbReference type="ARBA" id="ARBA00022989"/>
    </source>
</evidence>
<evidence type="ECO:0000256" key="6">
    <source>
        <dbReference type="ARBA" id="ARBA00038076"/>
    </source>
</evidence>
<gene>
    <name evidence="10" type="ORF">PB01_18270</name>
</gene>
<feature type="transmembrane region" description="Helical" evidence="7">
    <location>
        <begin position="347"/>
        <end position="372"/>
    </location>
</feature>
<evidence type="ECO:0000259" key="9">
    <source>
        <dbReference type="Pfam" id="PF12704"/>
    </source>
</evidence>
<dbReference type="Pfam" id="PF02687">
    <property type="entry name" value="FtsX"/>
    <property type="match status" value="1"/>
</dbReference>
<feature type="domain" description="MacB-like periplasmic core" evidence="9">
    <location>
        <begin position="22"/>
        <end position="221"/>
    </location>
</feature>
<dbReference type="RefSeq" id="WP_151701460.1">
    <property type="nucleotide sequence ID" value="NZ_CP031223.1"/>
</dbReference>
<keyword evidence="11" id="KW-1185">Reference proteome</keyword>
<protein>
    <submittedName>
        <fullName evidence="10">ABC transporter permease</fullName>
    </submittedName>
</protein>
<keyword evidence="5 7" id="KW-0472">Membrane</keyword>
<keyword evidence="4 7" id="KW-1133">Transmembrane helix</keyword>
<name>A0A5J6SW52_9BACI</name>
<feature type="transmembrane region" description="Helical" evidence="7">
    <location>
        <begin position="392"/>
        <end position="414"/>
    </location>
</feature>
<evidence type="ECO:0000313" key="10">
    <source>
        <dbReference type="EMBL" id="QFG00578.1"/>
    </source>
</evidence>
<sequence length="435" mass="48812">MLFKDQVDFVRQHIKKNKLRVFMTVLAATMGCAFLIVLASIGFGIQDTMRKEILEDQAITEVEVYQNEGESLDITKIKGIEHVHAIVQRTRMDALAFSQIEDRSIETNMLLTNFEEEKKSNLKLSEGKMPTKANEIIVGYQFAQNLLNDAERKEMEQSQGTADTAKPMGGYKDSLIGKTITMAIKSYDTEEVFPEKYNFTIVGITEKSAKDWIVDTNVLLDESWKDKFKDMYVANAEEAVIESDLFNTQTKIYTSSLEHVKSVTEELKKMGYSVYSVSEQLEQLDVFFMAFKIGLIFVGTIAVLISSIGIFNTMTMAVTERTREIGVMKAIGASPKLIQRLFLMESAWIGIIGTVLAVIISYVVSFLSNWILPMVVGAALGEDKLQDLSIKFSLIPWQLVVIASVISIGVAMVSGWRPARKATKIDVIQALRQEL</sequence>
<feature type="domain" description="ABC3 transporter permease C-terminal" evidence="8">
    <location>
        <begin position="296"/>
        <end position="426"/>
    </location>
</feature>
<dbReference type="Pfam" id="PF12704">
    <property type="entry name" value="MacB_PCD"/>
    <property type="match status" value="1"/>
</dbReference>
<evidence type="ECO:0000313" key="11">
    <source>
        <dbReference type="Proteomes" id="UP000325517"/>
    </source>
</evidence>
<dbReference type="InterPro" id="IPR050250">
    <property type="entry name" value="Macrolide_Exporter_MacB"/>
</dbReference>
<keyword evidence="2" id="KW-1003">Cell membrane</keyword>
<dbReference type="Proteomes" id="UP000325517">
    <property type="component" value="Chromosome"/>
</dbReference>
<dbReference type="EMBL" id="CP031223">
    <property type="protein sequence ID" value="QFG00578.1"/>
    <property type="molecule type" value="Genomic_DNA"/>
</dbReference>
<evidence type="ECO:0000256" key="3">
    <source>
        <dbReference type="ARBA" id="ARBA00022692"/>
    </source>
</evidence>
<dbReference type="KEGG" id="psyo:PB01_18270"/>
<proteinExistence type="inferred from homology"/>
<evidence type="ECO:0000256" key="5">
    <source>
        <dbReference type="ARBA" id="ARBA00023136"/>
    </source>
</evidence>
<feature type="transmembrane region" description="Helical" evidence="7">
    <location>
        <begin position="286"/>
        <end position="311"/>
    </location>
</feature>
<dbReference type="GO" id="GO:0005886">
    <property type="term" value="C:plasma membrane"/>
    <property type="evidence" value="ECO:0007669"/>
    <property type="project" value="UniProtKB-SubCell"/>
</dbReference>
<accession>A0A5J6SW52</accession>